<organism evidence="1 2">
    <name type="scientific">Parasitella parasitica</name>
    <dbReference type="NCBI Taxonomy" id="35722"/>
    <lineage>
        <taxon>Eukaryota</taxon>
        <taxon>Fungi</taxon>
        <taxon>Fungi incertae sedis</taxon>
        <taxon>Mucoromycota</taxon>
        <taxon>Mucoromycotina</taxon>
        <taxon>Mucoromycetes</taxon>
        <taxon>Mucorales</taxon>
        <taxon>Mucorineae</taxon>
        <taxon>Mucoraceae</taxon>
        <taxon>Parasitella</taxon>
    </lineage>
</organism>
<gene>
    <name evidence="1" type="primary">PARPA_08236.1 scaffold 32264</name>
</gene>
<dbReference type="EMBL" id="LN730907">
    <property type="protein sequence ID" value="CEP14080.1"/>
    <property type="molecule type" value="Genomic_DNA"/>
</dbReference>
<dbReference type="OrthoDB" id="2288271at2759"/>
<dbReference type="AlphaFoldDB" id="A0A0B7NFE8"/>
<accession>A0A0B7NFE8</accession>
<dbReference type="STRING" id="35722.A0A0B7NFE8"/>
<proteinExistence type="predicted"/>
<evidence type="ECO:0000313" key="2">
    <source>
        <dbReference type="Proteomes" id="UP000054107"/>
    </source>
</evidence>
<keyword evidence="2" id="KW-1185">Reference proteome</keyword>
<protein>
    <submittedName>
        <fullName evidence="1">Uncharacterized protein</fullName>
    </submittedName>
</protein>
<dbReference type="Proteomes" id="UP000054107">
    <property type="component" value="Unassembled WGS sequence"/>
</dbReference>
<evidence type="ECO:0000313" key="1">
    <source>
        <dbReference type="EMBL" id="CEP14080.1"/>
    </source>
</evidence>
<sequence>MAIPNHLINNFDSRTGANFEDDYPSDVPAEYMNCFNVNDEMGVIQTEEIDPEETQDLFDIANMEWEQYIPGVDTVGIRKTEVSKLRDEKKAQSGKKPKTAARQVRGNYRSYTPQQIQALLDLAIFSGVSARKAGILTGIVVRTAQHYVRQYRLKEDPGWLPGMKMNSLGGNNRKLKEDHTAFLMDFFDNNRSAVLWEARDALYVNFPALSIDISSLHRHLVKHCSLTLKRLNKLLAARNASTTIETRIARINEWMADPEMDYIKQGELIFRYFVAPLRESSLSRADLIMSIHK</sequence>
<name>A0A0B7NFE8_9FUNG</name>
<reference evidence="1 2" key="1">
    <citation type="submission" date="2014-09" db="EMBL/GenBank/DDBJ databases">
        <authorList>
            <person name="Ellenberger Sabrina"/>
        </authorList>
    </citation>
    <scope>NUCLEOTIDE SEQUENCE [LARGE SCALE GENOMIC DNA]</scope>
    <source>
        <strain evidence="1 2">CBS 412.66</strain>
    </source>
</reference>